<dbReference type="InterPro" id="IPR013078">
    <property type="entry name" value="His_Pase_superF_clade-1"/>
</dbReference>
<name>A0A520N104_9GAMM</name>
<dbReference type="AlphaFoldDB" id="A0A520N104"/>
<protein>
    <submittedName>
        <fullName evidence="1">Histidine phosphatase family protein</fullName>
    </submittedName>
</protein>
<dbReference type="EMBL" id="SHBE01000001">
    <property type="protein sequence ID" value="RZO27168.1"/>
    <property type="molecule type" value="Genomic_DNA"/>
</dbReference>
<dbReference type="SUPFAM" id="SSF53254">
    <property type="entry name" value="Phosphoglycerate mutase-like"/>
    <property type="match status" value="1"/>
</dbReference>
<dbReference type="Proteomes" id="UP000315825">
    <property type="component" value="Unassembled WGS sequence"/>
</dbReference>
<dbReference type="Pfam" id="PF00300">
    <property type="entry name" value="His_Phos_1"/>
    <property type="match status" value="1"/>
</dbReference>
<sequence length="160" mass="18512">MKNIFFLRHAKSSWDDFSLKDFDRPLSTRGIQDADLMGNYFKSKKITLEKILSSPSKRTKETLNHFFTKKVPQIDFIDSIYHAEVEDILDLISGLEPECESIMVVGHNPSMHLISEYLSGNFIEKYPTCGLCWLTITDNWEEIKQGCGTLKLFMKPSQLR</sequence>
<gene>
    <name evidence="1" type="ORF">EVA92_00045</name>
</gene>
<dbReference type="PANTHER" id="PTHR47623">
    <property type="entry name" value="OS09G0287300 PROTEIN"/>
    <property type="match status" value="1"/>
</dbReference>
<proteinExistence type="predicted"/>
<dbReference type="Gene3D" id="3.40.50.1240">
    <property type="entry name" value="Phosphoglycerate mutase-like"/>
    <property type="match status" value="1"/>
</dbReference>
<accession>A0A520N104</accession>
<organism evidence="1 2">
    <name type="scientific">SAR86 cluster bacterium</name>
    <dbReference type="NCBI Taxonomy" id="2030880"/>
    <lineage>
        <taxon>Bacteria</taxon>
        <taxon>Pseudomonadati</taxon>
        <taxon>Pseudomonadota</taxon>
        <taxon>Gammaproteobacteria</taxon>
        <taxon>SAR86 cluster</taxon>
    </lineage>
</organism>
<dbReference type="PANTHER" id="PTHR47623:SF1">
    <property type="entry name" value="OS09G0287300 PROTEIN"/>
    <property type="match status" value="1"/>
</dbReference>
<dbReference type="SMART" id="SM00855">
    <property type="entry name" value="PGAM"/>
    <property type="match status" value="1"/>
</dbReference>
<evidence type="ECO:0000313" key="2">
    <source>
        <dbReference type="Proteomes" id="UP000315825"/>
    </source>
</evidence>
<dbReference type="CDD" id="cd07067">
    <property type="entry name" value="HP_PGM_like"/>
    <property type="match status" value="1"/>
</dbReference>
<evidence type="ECO:0000313" key="1">
    <source>
        <dbReference type="EMBL" id="RZO27168.1"/>
    </source>
</evidence>
<reference evidence="1 2" key="1">
    <citation type="submission" date="2019-02" db="EMBL/GenBank/DDBJ databases">
        <title>Prokaryotic population dynamics and viral predation in marine succession experiment using metagenomics: the confinement effect.</title>
        <authorList>
            <person name="Haro-Moreno J.M."/>
            <person name="Rodriguez-Valera F."/>
            <person name="Lopez-Perez M."/>
        </authorList>
    </citation>
    <scope>NUCLEOTIDE SEQUENCE [LARGE SCALE GENOMIC DNA]</scope>
    <source>
        <strain evidence="1">MED-G159</strain>
    </source>
</reference>
<dbReference type="InterPro" id="IPR029033">
    <property type="entry name" value="His_PPase_superfam"/>
</dbReference>
<comment type="caution">
    <text evidence="1">The sequence shown here is derived from an EMBL/GenBank/DDBJ whole genome shotgun (WGS) entry which is preliminary data.</text>
</comment>